<dbReference type="Proteomes" id="UP001273935">
    <property type="component" value="Unassembled WGS sequence"/>
</dbReference>
<dbReference type="Gene3D" id="3.50.50.60">
    <property type="entry name" value="FAD/NAD(P)-binding domain"/>
    <property type="match status" value="1"/>
</dbReference>
<evidence type="ECO:0000256" key="2">
    <source>
        <dbReference type="ARBA" id="ARBA00010790"/>
    </source>
</evidence>
<keyword evidence="5" id="KW-0560">Oxidoreductase</keyword>
<dbReference type="InterPro" id="IPR012132">
    <property type="entry name" value="GMC_OxRdtase"/>
</dbReference>
<keyword evidence="9" id="KW-1185">Reference proteome</keyword>
<feature type="region of interest" description="Disordered" evidence="6">
    <location>
        <begin position="1"/>
        <end position="20"/>
    </location>
</feature>
<name>A0ABU3Y1K7_9GAMM</name>
<evidence type="ECO:0000256" key="3">
    <source>
        <dbReference type="ARBA" id="ARBA00022630"/>
    </source>
</evidence>
<feature type="non-terminal residue" evidence="8">
    <location>
        <position position="70"/>
    </location>
</feature>
<evidence type="ECO:0000256" key="1">
    <source>
        <dbReference type="ARBA" id="ARBA00001974"/>
    </source>
</evidence>
<sequence>GGGAEGLQQRPGQALPLHPPLAPGAVVRRRATEVVLAAGAIGSPTLLQRSGIGPRPLLERLGIGVRHELP</sequence>
<comment type="cofactor">
    <cofactor evidence="1">
        <name>FAD</name>
        <dbReference type="ChEBI" id="CHEBI:57692"/>
    </cofactor>
</comment>
<evidence type="ECO:0000313" key="8">
    <source>
        <dbReference type="EMBL" id="MDV3444018.1"/>
    </source>
</evidence>
<proteinExistence type="inferred from homology"/>
<evidence type="ECO:0000256" key="5">
    <source>
        <dbReference type="ARBA" id="ARBA00023002"/>
    </source>
</evidence>
<feature type="non-terminal residue" evidence="8">
    <location>
        <position position="1"/>
    </location>
</feature>
<dbReference type="InterPro" id="IPR036188">
    <property type="entry name" value="FAD/NAD-bd_sf"/>
</dbReference>
<reference evidence="8 9" key="1">
    <citation type="submission" date="2023-10" db="EMBL/GenBank/DDBJ databases">
        <title>Pseudomonas otitidis isolated from a paediatric patient with cystic fibrosis in Chile.</title>
        <authorList>
            <person name="Amsteins-Romero L."/>
            <person name="Opazo-Capurro A."/>
            <person name="Matus-Kohler M."/>
            <person name="Gonzalez-Rocha G."/>
        </authorList>
    </citation>
    <scope>NUCLEOTIDE SEQUENCE [LARGE SCALE GENOMIC DNA]</scope>
    <source>
        <strain evidence="8 9">P-714</strain>
    </source>
</reference>
<dbReference type="PROSITE" id="PS00624">
    <property type="entry name" value="GMC_OXRED_2"/>
    <property type="match status" value="1"/>
</dbReference>
<comment type="similarity">
    <text evidence="2">Belongs to the GMC oxidoreductase family.</text>
</comment>
<dbReference type="EMBL" id="JAWJUL010000560">
    <property type="protein sequence ID" value="MDV3444018.1"/>
    <property type="molecule type" value="Genomic_DNA"/>
</dbReference>
<dbReference type="InterPro" id="IPR000172">
    <property type="entry name" value="GMC_OxRdtase_N"/>
</dbReference>
<evidence type="ECO:0000259" key="7">
    <source>
        <dbReference type="PROSITE" id="PS00624"/>
    </source>
</evidence>
<dbReference type="RefSeq" id="WP_317234929.1">
    <property type="nucleotide sequence ID" value="NZ_JAWJUL010000560.1"/>
</dbReference>
<comment type="caution">
    <text evidence="8">The sequence shown here is derived from an EMBL/GenBank/DDBJ whole genome shotgun (WGS) entry which is preliminary data.</text>
</comment>
<evidence type="ECO:0000313" key="9">
    <source>
        <dbReference type="Proteomes" id="UP001273935"/>
    </source>
</evidence>
<accession>A0ABU3Y1K7</accession>
<keyword evidence="4" id="KW-0274">FAD</keyword>
<evidence type="ECO:0000256" key="6">
    <source>
        <dbReference type="SAM" id="MobiDB-lite"/>
    </source>
</evidence>
<gene>
    <name evidence="8" type="ORF">R0G64_32320</name>
</gene>
<dbReference type="Pfam" id="PF00732">
    <property type="entry name" value="GMC_oxred_N"/>
    <property type="match status" value="1"/>
</dbReference>
<protein>
    <submittedName>
        <fullName evidence="8">GMC family oxidoreductase N-terminal domain-containing protein</fullName>
    </submittedName>
</protein>
<keyword evidence="3" id="KW-0285">Flavoprotein</keyword>
<dbReference type="PANTHER" id="PTHR11552:SF147">
    <property type="entry name" value="CHOLINE DEHYDROGENASE, MITOCHONDRIAL"/>
    <property type="match status" value="1"/>
</dbReference>
<organism evidence="8 9">
    <name type="scientific">Metapseudomonas otitidis</name>
    <dbReference type="NCBI Taxonomy" id="319939"/>
    <lineage>
        <taxon>Bacteria</taxon>
        <taxon>Pseudomonadati</taxon>
        <taxon>Pseudomonadota</taxon>
        <taxon>Gammaproteobacteria</taxon>
        <taxon>Pseudomonadales</taxon>
        <taxon>Pseudomonadaceae</taxon>
        <taxon>Metapseudomonas</taxon>
    </lineage>
</organism>
<feature type="domain" description="Glucose-methanol-choline oxidoreductase N-terminal" evidence="7">
    <location>
        <begin position="39"/>
        <end position="53"/>
    </location>
</feature>
<evidence type="ECO:0000256" key="4">
    <source>
        <dbReference type="ARBA" id="ARBA00022827"/>
    </source>
</evidence>
<dbReference type="PANTHER" id="PTHR11552">
    <property type="entry name" value="GLUCOSE-METHANOL-CHOLINE GMC OXIDOREDUCTASE"/>
    <property type="match status" value="1"/>
</dbReference>
<dbReference type="SUPFAM" id="SSF51905">
    <property type="entry name" value="FAD/NAD(P)-binding domain"/>
    <property type="match status" value="1"/>
</dbReference>